<dbReference type="PANTHER" id="PTHR43646">
    <property type="entry name" value="GLYCOSYLTRANSFERASE"/>
    <property type="match status" value="1"/>
</dbReference>
<dbReference type="Pfam" id="PF00535">
    <property type="entry name" value="Glycos_transf_2"/>
    <property type="match status" value="1"/>
</dbReference>
<comment type="subcellular location">
    <subcellularLocation>
        <location evidence="1">Cell membrane</location>
    </subcellularLocation>
</comment>
<dbReference type="InterPro" id="IPR029044">
    <property type="entry name" value="Nucleotide-diphossugar_trans"/>
</dbReference>
<evidence type="ECO:0000256" key="2">
    <source>
        <dbReference type="ARBA" id="ARBA00022475"/>
    </source>
</evidence>
<proteinExistence type="predicted"/>
<evidence type="ECO:0000259" key="6">
    <source>
        <dbReference type="Pfam" id="PF00535"/>
    </source>
</evidence>
<accession>A0ABT7NDH8</accession>
<dbReference type="Gene3D" id="3.90.550.10">
    <property type="entry name" value="Spore Coat Polysaccharide Biosynthesis Protein SpsA, Chain A"/>
    <property type="match status" value="1"/>
</dbReference>
<sequence length="229" mass="23964">MIGVVVPAHNEAALVIDCIDAVVAAARHPDLGGEPVEIVVVLDACSDGTADIVASMPVSAIEVQVRNVGAARAQGAMRLLERGARWLAFTDADTQVAPDWLVQQLQLDAEVVCGTVAVNDWSEHAPHERRMEEHFRATYSDADGHRHVHGANLGISAAAYRLVGGFSALASSEDVALVQALQAAGVQVAWSAAPRVYTSARRRARAPSGFAAALCAAAEAFAIPAMAVK</sequence>
<reference evidence="7" key="1">
    <citation type="submission" date="2023-06" db="EMBL/GenBank/DDBJ databases">
        <authorList>
            <person name="Jiang Y."/>
            <person name="Liu Q."/>
        </authorList>
    </citation>
    <scope>NUCLEOTIDE SEQUENCE</scope>
    <source>
        <strain evidence="7">CGMCC 1.12089</strain>
    </source>
</reference>
<dbReference type="EC" id="2.4.-.-" evidence="7"/>
<dbReference type="RefSeq" id="WP_286661083.1">
    <property type="nucleotide sequence ID" value="NZ_JASZYV010000003.1"/>
</dbReference>
<keyword evidence="3 7" id="KW-0328">Glycosyltransferase</keyword>
<gene>
    <name evidence="7" type="ORF">QTH91_15945</name>
</gene>
<organism evidence="7 8">
    <name type="scientific">Variovorax dokdonensis</name>
    <dbReference type="NCBI Taxonomy" id="344883"/>
    <lineage>
        <taxon>Bacteria</taxon>
        <taxon>Pseudomonadati</taxon>
        <taxon>Pseudomonadota</taxon>
        <taxon>Betaproteobacteria</taxon>
        <taxon>Burkholderiales</taxon>
        <taxon>Comamonadaceae</taxon>
        <taxon>Variovorax</taxon>
    </lineage>
</organism>
<feature type="domain" description="Glycosyltransferase 2-like" evidence="6">
    <location>
        <begin position="4"/>
        <end position="157"/>
    </location>
</feature>
<dbReference type="GO" id="GO:0016757">
    <property type="term" value="F:glycosyltransferase activity"/>
    <property type="evidence" value="ECO:0007669"/>
    <property type="project" value="UniProtKB-KW"/>
</dbReference>
<protein>
    <submittedName>
        <fullName evidence="7">Glycosyltransferase</fullName>
        <ecNumber evidence="7">2.4.-.-</ecNumber>
    </submittedName>
</protein>
<evidence type="ECO:0000256" key="5">
    <source>
        <dbReference type="ARBA" id="ARBA00023136"/>
    </source>
</evidence>
<dbReference type="PANTHER" id="PTHR43646:SF2">
    <property type="entry name" value="GLYCOSYLTRANSFERASE 2-LIKE DOMAIN-CONTAINING PROTEIN"/>
    <property type="match status" value="1"/>
</dbReference>
<keyword evidence="2" id="KW-1003">Cell membrane</keyword>
<evidence type="ECO:0000256" key="4">
    <source>
        <dbReference type="ARBA" id="ARBA00022679"/>
    </source>
</evidence>
<dbReference type="InterPro" id="IPR001173">
    <property type="entry name" value="Glyco_trans_2-like"/>
</dbReference>
<dbReference type="EMBL" id="JASZYV010000003">
    <property type="protein sequence ID" value="MDM0045981.1"/>
    <property type="molecule type" value="Genomic_DNA"/>
</dbReference>
<keyword evidence="5" id="KW-0472">Membrane</keyword>
<evidence type="ECO:0000256" key="3">
    <source>
        <dbReference type="ARBA" id="ARBA00022676"/>
    </source>
</evidence>
<comment type="caution">
    <text evidence="7">The sequence shown here is derived from an EMBL/GenBank/DDBJ whole genome shotgun (WGS) entry which is preliminary data.</text>
</comment>
<name>A0ABT7NDH8_9BURK</name>
<evidence type="ECO:0000313" key="8">
    <source>
        <dbReference type="Proteomes" id="UP001174908"/>
    </source>
</evidence>
<evidence type="ECO:0000313" key="7">
    <source>
        <dbReference type="EMBL" id="MDM0045981.1"/>
    </source>
</evidence>
<dbReference type="SUPFAM" id="SSF53448">
    <property type="entry name" value="Nucleotide-diphospho-sugar transferases"/>
    <property type="match status" value="1"/>
</dbReference>
<dbReference type="Proteomes" id="UP001174908">
    <property type="component" value="Unassembled WGS sequence"/>
</dbReference>
<keyword evidence="8" id="KW-1185">Reference proteome</keyword>
<keyword evidence="4 7" id="KW-0808">Transferase</keyword>
<evidence type="ECO:0000256" key="1">
    <source>
        <dbReference type="ARBA" id="ARBA00004236"/>
    </source>
</evidence>